<protein>
    <submittedName>
        <fullName evidence="14">Hemolysin-like protein</fullName>
    </submittedName>
</protein>
<keyword evidence="15" id="KW-1185">Reference proteome</keyword>
<keyword evidence="8 10" id="KW-0472">Membrane</keyword>
<keyword evidence="7 9" id="KW-0129">CBS domain</keyword>
<keyword evidence="5" id="KW-0677">Repeat</keyword>
<reference evidence="14 15" key="1">
    <citation type="journal article" date="2015" name="Genome Announc.">
        <title>Expanding the biotechnology potential of lactobacilli through comparative genomics of 213 strains and associated genera.</title>
        <authorList>
            <person name="Sun Z."/>
            <person name="Harris H.M."/>
            <person name="McCann A."/>
            <person name="Guo C."/>
            <person name="Argimon S."/>
            <person name="Zhang W."/>
            <person name="Yang X."/>
            <person name="Jeffery I.B."/>
            <person name="Cooney J.C."/>
            <person name="Kagawa T.F."/>
            <person name="Liu W."/>
            <person name="Song Y."/>
            <person name="Salvetti E."/>
            <person name="Wrobel A."/>
            <person name="Rasinkangas P."/>
            <person name="Parkhill J."/>
            <person name="Rea M.C."/>
            <person name="O'Sullivan O."/>
            <person name="Ritari J."/>
            <person name="Douillard F.P."/>
            <person name="Paul Ross R."/>
            <person name="Yang R."/>
            <person name="Briner A.E."/>
            <person name="Felis G.E."/>
            <person name="de Vos W.M."/>
            <person name="Barrangou R."/>
            <person name="Klaenhammer T.R."/>
            <person name="Caufield P.W."/>
            <person name="Cui Y."/>
            <person name="Zhang H."/>
            <person name="O'Toole P.W."/>
        </authorList>
    </citation>
    <scope>NUCLEOTIDE SEQUENCE [LARGE SCALE GENOMIC DNA]</scope>
    <source>
        <strain evidence="14 15">DSM 23927</strain>
    </source>
</reference>
<dbReference type="Pfam" id="PF01595">
    <property type="entry name" value="CNNM"/>
    <property type="match status" value="1"/>
</dbReference>
<evidence type="ECO:0000256" key="5">
    <source>
        <dbReference type="ARBA" id="ARBA00022737"/>
    </source>
</evidence>
<comment type="similarity">
    <text evidence="2">Belongs to the UPF0053 family.</text>
</comment>
<evidence type="ECO:0000313" key="15">
    <source>
        <dbReference type="Proteomes" id="UP000051672"/>
    </source>
</evidence>
<dbReference type="InterPro" id="IPR036318">
    <property type="entry name" value="FAD-bd_PCMH-like_sf"/>
</dbReference>
<dbReference type="InterPro" id="IPR016169">
    <property type="entry name" value="FAD-bd_PCMH_sub2"/>
</dbReference>
<dbReference type="SMART" id="SM01091">
    <property type="entry name" value="CorC_HlyC"/>
    <property type="match status" value="1"/>
</dbReference>
<feature type="transmembrane region" description="Helical" evidence="11">
    <location>
        <begin position="12"/>
        <end position="37"/>
    </location>
</feature>
<dbReference type="SUPFAM" id="SSF54631">
    <property type="entry name" value="CBS-domain pair"/>
    <property type="match status" value="1"/>
</dbReference>
<dbReference type="PANTHER" id="PTHR43099:SF5">
    <property type="entry name" value="HLYC_CORC FAMILY TRANSPORTER"/>
    <property type="match status" value="1"/>
</dbReference>
<feature type="transmembrane region" description="Helical" evidence="11">
    <location>
        <begin position="58"/>
        <end position="85"/>
    </location>
</feature>
<dbReference type="Gene3D" id="3.30.465.10">
    <property type="match status" value="1"/>
</dbReference>
<evidence type="ECO:0000256" key="3">
    <source>
        <dbReference type="ARBA" id="ARBA00022475"/>
    </source>
</evidence>
<dbReference type="CDD" id="cd04590">
    <property type="entry name" value="CBS_pair_CorC_HlyC_assoc"/>
    <property type="match status" value="1"/>
</dbReference>
<evidence type="ECO:0000259" key="12">
    <source>
        <dbReference type="PROSITE" id="PS51371"/>
    </source>
</evidence>
<dbReference type="InterPro" id="IPR005170">
    <property type="entry name" value="Transptr-assoc_dom"/>
</dbReference>
<feature type="domain" description="CBS" evidence="12">
    <location>
        <begin position="288"/>
        <end position="345"/>
    </location>
</feature>
<dbReference type="OrthoDB" id="9798188at2"/>
<comment type="subcellular location">
    <subcellularLocation>
        <location evidence="1">Cell membrane</location>
        <topology evidence="1">Multi-pass membrane protein</topology>
    </subcellularLocation>
</comment>
<keyword evidence="4 10" id="KW-0812">Transmembrane</keyword>
<feature type="domain" description="CNNM transmembrane" evidence="13">
    <location>
        <begin position="5"/>
        <end position="203"/>
    </location>
</feature>
<dbReference type="EMBL" id="AYZQ01000001">
    <property type="protein sequence ID" value="KRM72451.1"/>
    <property type="molecule type" value="Genomic_DNA"/>
</dbReference>
<dbReference type="PROSITE" id="PS51846">
    <property type="entry name" value="CNNM"/>
    <property type="match status" value="1"/>
</dbReference>
<evidence type="ECO:0000259" key="13">
    <source>
        <dbReference type="PROSITE" id="PS51846"/>
    </source>
</evidence>
<gene>
    <name evidence="14" type="ORF">FC34_GL000156</name>
</gene>
<dbReference type="PATRIC" id="fig|1423727.3.peg.156"/>
<evidence type="ECO:0000256" key="7">
    <source>
        <dbReference type="ARBA" id="ARBA00023122"/>
    </source>
</evidence>
<dbReference type="Proteomes" id="UP000051672">
    <property type="component" value="Unassembled WGS sequence"/>
</dbReference>
<evidence type="ECO:0000313" key="14">
    <source>
        <dbReference type="EMBL" id="KRM72451.1"/>
    </source>
</evidence>
<keyword evidence="3" id="KW-1003">Cell membrane</keyword>
<accession>A0A0R2BA44</accession>
<dbReference type="GO" id="GO:0050660">
    <property type="term" value="F:flavin adenine dinucleotide binding"/>
    <property type="evidence" value="ECO:0007669"/>
    <property type="project" value="InterPro"/>
</dbReference>
<proteinExistence type="inferred from homology"/>
<keyword evidence="6 10" id="KW-1133">Transmembrane helix</keyword>
<dbReference type="FunFam" id="3.10.580.10:FF:000002">
    <property type="entry name" value="Magnesium/cobalt efflux protein CorC"/>
    <property type="match status" value="1"/>
</dbReference>
<dbReference type="PANTHER" id="PTHR43099">
    <property type="entry name" value="UPF0053 PROTEIN YRKA"/>
    <property type="match status" value="1"/>
</dbReference>
<evidence type="ECO:0000256" key="10">
    <source>
        <dbReference type="PROSITE-ProRule" id="PRU01193"/>
    </source>
</evidence>
<sequence>MGADPDSALWGQLILIVVLTLINAFFAATEIALVSLSQSRMQLQAKQGDKRAAAVAKVMANSANFLATIQVGITFAGFFASASAATTLAGRVQTIFGNASWAHEGAIVLVTIGLSYISLVFGELYPKQLALQMKEQVAKFAVGPIGVLGWLLRPFVWLLSASTRLLMKLTPIEFNQDQDNMTRDEMVSVIETGRQTGAIEPDEYEMFEGIISLNQTMAREVMVPRTDAFMIDINDPDQQNIDAILGEIYSRIPVFDDDKDKIVGLIHIKDLLKDARKQGFGQLHIRDIMVEPWFVPETITVDDLLTEMRAKQRQMAILLDEYGGVVGLVTIEDLIEEIVGEIDDESDQTEVLYTKVADDDYIISGRMPINDFNELFETDLNAADVDTIAGYVIAQIGMIPGNHQQQSVAINDHLTLITGEVQGSRLVNLHLKITPKTEAVASDD</sequence>
<evidence type="ECO:0000256" key="11">
    <source>
        <dbReference type="SAM" id="Phobius"/>
    </source>
</evidence>
<dbReference type="Pfam" id="PF00571">
    <property type="entry name" value="CBS"/>
    <property type="match status" value="2"/>
</dbReference>
<feature type="transmembrane region" description="Helical" evidence="11">
    <location>
        <begin position="137"/>
        <end position="159"/>
    </location>
</feature>
<organism evidence="14 15">
    <name type="scientific">Lacticaseibacillus brantae DSM 23927</name>
    <dbReference type="NCBI Taxonomy" id="1423727"/>
    <lineage>
        <taxon>Bacteria</taxon>
        <taxon>Bacillati</taxon>
        <taxon>Bacillota</taxon>
        <taxon>Bacilli</taxon>
        <taxon>Lactobacillales</taxon>
        <taxon>Lactobacillaceae</taxon>
        <taxon>Lacticaseibacillus</taxon>
    </lineage>
</organism>
<dbReference type="RefSeq" id="WP_057893478.1">
    <property type="nucleotide sequence ID" value="NZ_AYZQ01000001.1"/>
</dbReference>
<feature type="transmembrane region" description="Helical" evidence="11">
    <location>
        <begin position="105"/>
        <end position="125"/>
    </location>
</feature>
<comment type="caution">
    <text evidence="14">The sequence shown here is derived from an EMBL/GenBank/DDBJ whole genome shotgun (WGS) entry which is preliminary data.</text>
</comment>
<evidence type="ECO:0000256" key="9">
    <source>
        <dbReference type="PROSITE-ProRule" id="PRU00703"/>
    </source>
</evidence>
<dbReference type="STRING" id="1423727.FC34_GL000156"/>
<name>A0A0R2BA44_9LACO</name>
<dbReference type="InterPro" id="IPR046342">
    <property type="entry name" value="CBS_dom_sf"/>
</dbReference>
<dbReference type="InterPro" id="IPR044751">
    <property type="entry name" value="Ion_transp-like_CBS"/>
</dbReference>
<dbReference type="AlphaFoldDB" id="A0A0R2BA44"/>
<dbReference type="InterPro" id="IPR000644">
    <property type="entry name" value="CBS_dom"/>
</dbReference>
<evidence type="ECO:0000256" key="6">
    <source>
        <dbReference type="ARBA" id="ARBA00022989"/>
    </source>
</evidence>
<dbReference type="Gene3D" id="3.10.580.10">
    <property type="entry name" value="CBS-domain"/>
    <property type="match status" value="1"/>
</dbReference>
<dbReference type="Pfam" id="PF03471">
    <property type="entry name" value="CorC_HlyC"/>
    <property type="match status" value="1"/>
</dbReference>
<dbReference type="PROSITE" id="PS51371">
    <property type="entry name" value="CBS"/>
    <property type="match status" value="2"/>
</dbReference>
<evidence type="ECO:0000256" key="4">
    <source>
        <dbReference type="ARBA" id="ARBA00022692"/>
    </source>
</evidence>
<dbReference type="GO" id="GO:0005886">
    <property type="term" value="C:plasma membrane"/>
    <property type="evidence" value="ECO:0007669"/>
    <property type="project" value="UniProtKB-SubCell"/>
</dbReference>
<dbReference type="SUPFAM" id="SSF56176">
    <property type="entry name" value="FAD-binding/transporter-associated domain-like"/>
    <property type="match status" value="1"/>
</dbReference>
<evidence type="ECO:0000256" key="2">
    <source>
        <dbReference type="ARBA" id="ARBA00006337"/>
    </source>
</evidence>
<feature type="domain" description="CBS" evidence="12">
    <location>
        <begin position="222"/>
        <end position="283"/>
    </location>
</feature>
<dbReference type="InterPro" id="IPR002550">
    <property type="entry name" value="CNNM"/>
</dbReference>
<evidence type="ECO:0000256" key="8">
    <source>
        <dbReference type="ARBA" id="ARBA00023136"/>
    </source>
</evidence>
<evidence type="ECO:0000256" key="1">
    <source>
        <dbReference type="ARBA" id="ARBA00004651"/>
    </source>
</evidence>
<dbReference type="InterPro" id="IPR051676">
    <property type="entry name" value="UPF0053_domain"/>
</dbReference>